<comment type="caution">
    <text evidence="1">The sequence shown here is derived from an EMBL/GenBank/DDBJ whole genome shotgun (WGS) entry which is preliminary data.</text>
</comment>
<dbReference type="AlphaFoldDB" id="A0A6B0BG82"/>
<evidence type="ECO:0000313" key="1">
    <source>
        <dbReference type="EMBL" id="MVI56839.1"/>
    </source>
</evidence>
<gene>
    <name evidence="1" type="ORF">GO793_13365</name>
</gene>
<reference evidence="1 2" key="1">
    <citation type="submission" date="2019-11" db="EMBL/GenBank/DDBJ databases">
        <title>Implementation of targeted gown and glove precautions to prevent Staphylococcus aureus acquisition in community-based nursing homes.</title>
        <authorList>
            <person name="Stine O.C."/>
        </authorList>
    </citation>
    <scope>NUCLEOTIDE SEQUENCE [LARGE SCALE GENOMIC DNA]</scope>
    <source>
        <strain evidence="1 2">S_4031.LGMP.AI</strain>
    </source>
</reference>
<dbReference type="Proteomes" id="UP000433366">
    <property type="component" value="Unassembled WGS sequence"/>
</dbReference>
<dbReference type="Pfam" id="PF07285">
    <property type="entry name" value="DUF1444"/>
    <property type="match status" value="1"/>
</dbReference>
<dbReference type="InterPro" id="IPR010838">
    <property type="entry name" value="DUF1444"/>
</dbReference>
<proteinExistence type="predicted"/>
<name>A0A6B0BG82_STAAU</name>
<accession>A0A6B0BG82</accession>
<evidence type="ECO:0000313" key="2">
    <source>
        <dbReference type="Proteomes" id="UP000433366"/>
    </source>
</evidence>
<sequence length="116" mass="13567">MNTFQMRDKLKERLSHLDVEFKFNREEETLRIYRTDNNKGITIKLNAIVAKYEDKKEKIVDEIVYYVDEAIAQMADKTLESISSSQIMPVIRATSFDKKTKQGVPFIYDEHTAETA</sequence>
<organism evidence="1 2">
    <name type="scientific">Staphylococcus aureus</name>
    <dbReference type="NCBI Taxonomy" id="1280"/>
    <lineage>
        <taxon>Bacteria</taxon>
        <taxon>Bacillati</taxon>
        <taxon>Bacillota</taxon>
        <taxon>Bacilli</taxon>
        <taxon>Bacillales</taxon>
        <taxon>Staphylococcaceae</taxon>
        <taxon>Staphylococcus</taxon>
    </lineage>
</organism>
<dbReference type="EMBL" id="WPRH01000697">
    <property type="protein sequence ID" value="MVI56839.1"/>
    <property type="molecule type" value="Genomic_DNA"/>
</dbReference>
<protein>
    <submittedName>
        <fullName evidence="1">DUF1444 family protein</fullName>
    </submittedName>
</protein>
<feature type="non-terminal residue" evidence="1">
    <location>
        <position position="116"/>
    </location>
</feature>